<evidence type="ECO:0000313" key="2">
    <source>
        <dbReference type="EMBL" id="KAI5064603.1"/>
    </source>
</evidence>
<accession>A0A9D4UAS8</accession>
<gene>
    <name evidence="2" type="ORF">GOP47_0021273</name>
</gene>
<dbReference type="EMBL" id="JABFUD020000020">
    <property type="protein sequence ID" value="KAI5064603.1"/>
    <property type="molecule type" value="Genomic_DNA"/>
</dbReference>
<name>A0A9D4UAS8_ADICA</name>
<evidence type="ECO:0000256" key="1">
    <source>
        <dbReference type="SAM" id="SignalP"/>
    </source>
</evidence>
<protein>
    <submittedName>
        <fullName evidence="2">Uncharacterized protein</fullName>
    </submittedName>
</protein>
<dbReference type="Proteomes" id="UP000886520">
    <property type="component" value="Chromosome 20"/>
</dbReference>
<sequence>MLLLINFKLIGGILRLLPMQPMQDTLRLKSLYLACIPMFVRVEYEDPRTFDEAIQGARAKSRKMKKKMETGLLQLAVTVASGSKSKQMKEHQEVKPLSFLDMHLIKARKEDARVEELEEVPTRAQKVQRGIFRVPPSLLPQEDEVVKDLKEEVSVLELATRKVVMVQELASSKEESDSSHSSNSSLDTDAIWEIISLPSRYETYDVFYVDEVMNNVCELSASHLKVEDKHSACVEMSCVNLPVEQPYQMSCDGESLLEEEVWFDCASQLIEEQVLEDDLQKLEAEAGYVLLVCICRGWANLALVRCRGVLVLPK</sequence>
<proteinExistence type="predicted"/>
<evidence type="ECO:0000313" key="3">
    <source>
        <dbReference type="Proteomes" id="UP000886520"/>
    </source>
</evidence>
<dbReference type="AlphaFoldDB" id="A0A9D4UAS8"/>
<organism evidence="2 3">
    <name type="scientific">Adiantum capillus-veneris</name>
    <name type="common">Maidenhair fern</name>
    <dbReference type="NCBI Taxonomy" id="13818"/>
    <lineage>
        <taxon>Eukaryota</taxon>
        <taxon>Viridiplantae</taxon>
        <taxon>Streptophyta</taxon>
        <taxon>Embryophyta</taxon>
        <taxon>Tracheophyta</taxon>
        <taxon>Polypodiopsida</taxon>
        <taxon>Polypodiidae</taxon>
        <taxon>Polypodiales</taxon>
        <taxon>Pteridineae</taxon>
        <taxon>Pteridaceae</taxon>
        <taxon>Vittarioideae</taxon>
        <taxon>Adiantum</taxon>
    </lineage>
</organism>
<keyword evidence="3" id="KW-1185">Reference proteome</keyword>
<feature type="chain" id="PRO_5039632636" evidence="1">
    <location>
        <begin position="16"/>
        <end position="314"/>
    </location>
</feature>
<reference evidence="2" key="1">
    <citation type="submission" date="2021-01" db="EMBL/GenBank/DDBJ databases">
        <title>Adiantum capillus-veneris genome.</title>
        <authorList>
            <person name="Fang Y."/>
            <person name="Liao Q."/>
        </authorList>
    </citation>
    <scope>NUCLEOTIDE SEQUENCE</scope>
    <source>
        <strain evidence="2">H3</strain>
        <tissue evidence="2">Leaf</tissue>
    </source>
</reference>
<feature type="signal peptide" evidence="1">
    <location>
        <begin position="1"/>
        <end position="15"/>
    </location>
</feature>
<comment type="caution">
    <text evidence="2">The sequence shown here is derived from an EMBL/GenBank/DDBJ whole genome shotgun (WGS) entry which is preliminary data.</text>
</comment>
<keyword evidence="1" id="KW-0732">Signal</keyword>